<evidence type="ECO:0000313" key="1">
    <source>
        <dbReference type="EMBL" id="KAH3866744.1"/>
    </source>
</evidence>
<dbReference type="AlphaFoldDB" id="A0A9D4RFU8"/>
<sequence>MDLHDLRALFLRDMRQSNAMMTRMMMRPAMATITRNHHWSWNALADATTETERTLMSYSLNQFACFLSQLREII</sequence>
<organism evidence="1 2">
    <name type="scientific">Dreissena polymorpha</name>
    <name type="common">Zebra mussel</name>
    <name type="synonym">Mytilus polymorpha</name>
    <dbReference type="NCBI Taxonomy" id="45954"/>
    <lineage>
        <taxon>Eukaryota</taxon>
        <taxon>Metazoa</taxon>
        <taxon>Spiralia</taxon>
        <taxon>Lophotrochozoa</taxon>
        <taxon>Mollusca</taxon>
        <taxon>Bivalvia</taxon>
        <taxon>Autobranchia</taxon>
        <taxon>Heteroconchia</taxon>
        <taxon>Euheterodonta</taxon>
        <taxon>Imparidentia</taxon>
        <taxon>Neoheterodontei</taxon>
        <taxon>Myida</taxon>
        <taxon>Dreissenoidea</taxon>
        <taxon>Dreissenidae</taxon>
        <taxon>Dreissena</taxon>
    </lineage>
</organism>
<proteinExistence type="predicted"/>
<evidence type="ECO:0000313" key="2">
    <source>
        <dbReference type="Proteomes" id="UP000828390"/>
    </source>
</evidence>
<comment type="caution">
    <text evidence="1">The sequence shown here is derived from an EMBL/GenBank/DDBJ whole genome shotgun (WGS) entry which is preliminary data.</text>
</comment>
<gene>
    <name evidence="1" type="ORF">DPMN_029843</name>
</gene>
<accession>A0A9D4RFU8</accession>
<keyword evidence="2" id="KW-1185">Reference proteome</keyword>
<reference evidence="1" key="1">
    <citation type="journal article" date="2019" name="bioRxiv">
        <title>The Genome of the Zebra Mussel, Dreissena polymorpha: A Resource for Invasive Species Research.</title>
        <authorList>
            <person name="McCartney M.A."/>
            <person name="Auch B."/>
            <person name="Kono T."/>
            <person name="Mallez S."/>
            <person name="Zhang Y."/>
            <person name="Obille A."/>
            <person name="Becker A."/>
            <person name="Abrahante J.E."/>
            <person name="Garbe J."/>
            <person name="Badalamenti J.P."/>
            <person name="Herman A."/>
            <person name="Mangelson H."/>
            <person name="Liachko I."/>
            <person name="Sullivan S."/>
            <person name="Sone E.D."/>
            <person name="Koren S."/>
            <person name="Silverstein K.A.T."/>
            <person name="Beckman K.B."/>
            <person name="Gohl D.M."/>
        </authorList>
    </citation>
    <scope>NUCLEOTIDE SEQUENCE</scope>
    <source>
        <strain evidence="1">Duluth1</strain>
        <tissue evidence="1">Whole animal</tissue>
    </source>
</reference>
<dbReference type="Proteomes" id="UP000828390">
    <property type="component" value="Unassembled WGS sequence"/>
</dbReference>
<protein>
    <submittedName>
        <fullName evidence="1">Uncharacterized protein</fullName>
    </submittedName>
</protein>
<reference evidence="1" key="2">
    <citation type="submission" date="2020-11" db="EMBL/GenBank/DDBJ databases">
        <authorList>
            <person name="McCartney M.A."/>
            <person name="Auch B."/>
            <person name="Kono T."/>
            <person name="Mallez S."/>
            <person name="Becker A."/>
            <person name="Gohl D.M."/>
            <person name="Silverstein K.A.T."/>
            <person name="Koren S."/>
            <person name="Bechman K.B."/>
            <person name="Herman A."/>
            <person name="Abrahante J.E."/>
            <person name="Garbe J."/>
        </authorList>
    </citation>
    <scope>NUCLEOTIDE SEQUENCE</scope>
    <source>
        <strain evidence="1">Duluth1</strain>
        <tissue evidence="1">Whole animal</tissue>
    </source>
</reference>
<dbReference type="EMBL" id="JAIWYP010000002">
    <property type="protein sequence ID" value="KAH3866744.1"/>
    <property type="molecule type" value="Genomic_DNA"/>
</dbReference>
<name>A0A9D4RFU8_DREPO</name>